<name>A0A6J8C286_MYTCO</name>
<accession>A0A6J8C286</accession>
<dbReference type="Proteomes" id="UP000507470">
    <property type="component" value="Unassembled WGS sequence"/>
</dbReference>
<dbReference type="EMBL" id="CACVKT020004354">
    <property type="protein sequence ID" value="CAC5389621.1"/>
    <property type="molecule type" value="Genomic_DNA"/>
</dbReference>
<gene>
    <name evidence="2" type="ORF">MCOR_24769</name>
</gene>
<organism evidence="2 3">
    <name type="scientific">Mytilus coruscus</name>
    <name type="common">Sea mussel</name>
    <dbReference type="NCBI Taxonomy" id="42192"/>
    <lineage>
        <taxon>Eukaryota</taxon>
        <taxon>Metazoa</taxon>
        <taxon>Spiralia</taxon>
        <taxon>Lophotrochozoa</taxon>
        <taxon>Mollusca</taxon>
        <taxon>Bivalvia</taxon>
        <taxon>Autobranchia</taxon>
        <taxon>Pteriomorphia</taxon>
        <taxon>Mytilida</taxon>
        <taxon>Mytiloidea</taxon>
        <taxon>Mytilidae</taxon>
        <taxon>Mytilinae</taxon>
        <taxon>Mytilus</taxon>
    </lineage>
</organism>
<proteinExistence type="predicted"/>
<sequence>MPTSSQTMIVMKDHGEDPRIPRRQFSSSVSAFPPMCSNQYDIQDTTKRNKASLRTGNSSGFPSVADVNGFRAKMYFDRKMQSLRWKITNTHFNQLAENKLSSAETKQHAETNEENQVRLENLGFRRRRDIHGNRIETVSTRSSTLPKDTKYMPTSPGIKPRPILPAIVLFANNYSSGDNLCCSTNKTISVRDKPKSLLDELKECASYDGKLFPSMEMRKSLPPKSPNSVVFTLRNNDGYTDKAILDLIKQETGLKAVSLQYDPVNVRTGNSKVPSRWIAEFGFQDDVQLILKNGLEVNGEKVVVRLLDNVHKMEFEAYKQNMEEERKRNEREPHTRVKRKYRRNKKKI</sequence>
<feature type="compositionally biased region" description="Basic residues" evidence="1">
    <location>
        <begin position="336"/>
        <end position="348"/>
    </location>
</feature>
<evidence type="ECO:0000313" key="2">
    <source>
        <dbReference type="EMBL" id="CAC5389621.1"/>
    </source>
</evidence>
<evidence type="ECO:0000313" key="3">
    <source>
        <dbReference type="Proteomes" id="UP000507470"/>
    </source>
</evidence>
<protein>
    <submittedName>
        <fullName evidence="2">Uncharacterized protein</fullName>
    </submittedName>
</protein>
<dbReference type="OrthoDB" id="6076093at2759"/>
<evidence type="ECO:0000256" key="1">
    <source>
        <dbReference type="SAM" id="MobiDB-lite"/>
    </source>
</evidence>
<reference evidence="2 3" key="1">
    <citation type="submission" date="2020-06" db="EMBL/GenBank/DDBJ databases">
        <authorList>
            <person name="Li R."/>
            <person name="Bekaert M."/>
        </authorList>
    </citation>
    <scope>NUCLEOTIDE SEQUENCE [LARGE SCALE GENOMIC DNA]</scope>
    <source>
        <strain evidence="3">wild</strain>
    </source>
</reference>
<feature type="compositionally biased region" description="Basic and acidic residues" evidence="1">
    <location>
        <begin position="322"/>
        <end position="335"/>
    </location>
</feature>
<dbReference type="AlphaFoldDB" id="A0A6J8C286"/>
<keyword evidence="3" id="KW-1185">Reference proteome</keyword>
<feature type="region of interest" description="Disordered" evidence="1">
    <location>
        <begin position="322"/>
        <end position="348"/>
    </location>
</feature>